<feature type="region of interest" description="Disordered" evidence="1">
    <location>
        <begin position="108"/>
        <end position="153"/>
    </location>
</feature>
<gene>
    <name evidence="2" type="ORF">NDU88_005791</name>
</gene>
<name>A0AAV7N0E0_PLEWA</name>
<feature type="region of interest" description="Disordered" evidence="1">
    <location>
        <begin position="48"/>
        <end position="67"/>
    </location>
</feature>
<comment type="caution">
    <text evidence="2">The sequence shown here is derived from an EMBL/GenBank/DDBJ whole genome shotgun (WGS) entry which is preliminary data.</text>
</comment>
<proteinExistence type="predicted"/>
<protein>
    <submittedName>
        <fullName evidence="2">Uncharacterized protein</fullName>
    </submittedName>
</protein>
<sequence>MAMHEALLPWKLDAYGGELQKIITVAPTYQWISGLLCCRTSPCHPVRVVRLSPRPSSGSSGAERRKRGEPYLLLGSLQWQGSRSSLDSRTLLLPRSWASVNAAHRRSPGVLRRFSSRGRRSRTPGGSSGSPELGSSRPQEGRPQGRRDATPPSLQVIFFRDVLPAGRVSATGRCSSGQELSGGGGIPMWVEVVVLASAGPPPPPRDRYRAELGV</sequence>
<evidence type="ECO:0000256" key="1">
    <source>
        <dbReference type="SAM" id="MobiDB-lite"/>
    </source>
</evidence>
<dbReference type="AlphaFoldDB" id="A0AAV7N0E0"/>
<keyword evidence="3" id="KW-1185">Reference proteome</keyword>
<accession>A0AAV7N0E0</accession>
<evidence type="ECO:0000313" key="2">
    <source>
        <dbReference type="EMBL" id="KAJ1108415.1"/>
    </source>
</evidence>
<dbReference type="Proteomes" id="UP001066276">
    <property type="component" value="Chromosome 9"/>
</dbReference>
<dbReference type="EMBL" id="JANPWB010000013">
    <property type="protein sequence ID" value="KAJ1108415.1"/>
    <property type="molecule type" value="Genomic_DNA"/>
</dbReference>
<feature type="compositionally biased region" description="Low complexity" evidence="1">
    <location>
        <begin position="48"/>
        <end position="61"/>
    </location>
</feature>
<organism evidence="2 3">
    <name type="scientific">Pleurodeles waltl</name>
    <name type="common">Iberian ribbed newt</name>
    <dbReference type="NCBI Taxonomy" id="8319"/>
    <lineage>
        <taxon>Eukaryota</taxon>
        <taxon>Metazoa</taxon>
        <taxon>Chordata</taxon>
        <taxon>Craniata</taxon>
        <taxon>Vertebrata</taxon>
        <taxon>Euteleostomi</taxon>
        <taxon>Amphibia</taxon>
        <taxon>Batrachia</taxon>
        <taxon>Caudata</taxon>
        <taxon>Salamandroidea</taxon>
        <taxon>Salamandridae</taxon>
        <taxon>Pleurodelinae</taxon>
        <taxon>Pleurodeles</taxon>
    </lineage>
</organism>
<feature type="compositionally biased region" description="Low complexity" evidence="1">
    <location>
        <begin position="123"/>
        <end position="138"/>
    </location>
</feature>
<reference evidence="2" key="1">
    <citation type="journal article" date="2022" name="bioRxiv">
        <title>Sequencing and chromosome-scale assembly of the giantPleurodeles waltlgenome.</title>
        <authorList>
            <person name="Brown T."/>
            <person name="Elewa A."/>
            <person name="Iarovenko S."/>
            <person name="Subramanian E."/>
            <person name="Araus A.J."/>
            <person name="Petzold A."/>
            <person name="Susuki M."/>
            <person name="Suzuki K.-i.T."/>
            <person name="Hayashi T."/>
            <person name="Toyoda A."/>
            <person name="Oliveira C."/>
            <person name="Osipova E."/>
            <person name="Leigh N.D."/>
            <person name="Simon A."/>
            <person name="Yun M.H."/>
        </authorList>
    </citation>
    <scope>NUCLEOTIDE SEQUENCE</scope>
    <source>
        <strain evidence="2">20211129_DDA</strain>
        <tissue evidence="2">Liver</tissue>
    </source>
</reference>
<feature type="compositionally biased region" description="Basic and acidic residues" evidence="1">
    <location>
        <begin position="139"/>
        <end position="149"/>
    </location>
</feature>
<evidence type="ECO:0000313" key="3">
    <source>
        <dbReference type="Proteomes" id="UP001066276"/>
    </source>
</evidence>